<proteinExistence type="predicted"/>
<evidence type="ECO:0000313" key="3">
    <source>
        <dbReference type="Proteomes" id="UP001589733"/>
    </source>
</evidence>
<dbReference type="EMBL" id="JBHLYR010000081">
    <property type="protein sequence ID" value="MFB9995118.1"/>
    <property type="molecule type" value="Genomic_DNA"/>
</dbReference>
<evidence type="ECO:0000313" key="2">
    <source>
        <dbReference type="EMBL" id="MFB9995118.1"/>
    </source>
</evidence>
<dbReference type="Proteomes" id="UP001589733">
    <property type="component" value="Unassembled WGS sequence"/>
</dbReference>
<sequence length="175" mass="19513">MLTSELAEELQVDPSVITKMRKTYREEAALETAPPLKGEALQVLREAHALKLESKGMTYRQAIRRRLGLTTQPMTAEQVGVLEKRMAILEQAIARQDEKLDTLLEQIDSLTNSLRSNAEQKTDEALDSVSEVKPIIVLPTAAVQEEDTQLSNWAQELIPEGVLSGHEEAEEPENP</sequence>
<name>A0ABV6B5S6_9DEIO</name>
<comment type="caution">
    <text evidence="2">The sequence shown here is derived from an EMBL/GenBank/DDBJ whole genome shotgun (WGS) entry which is preliminary data.</text>
</comment>
<organism evidence="2 3">
    <name type="scientific">Deinococcus oregonensis</name>
    <dbReference type="NCBI Taxonomy" id="1805970"/>
    <lineage>
        <taxon>Bacteria</taxon>
        <taxon>Thermotogati</taxon>
        <taxon>Deinococcota</taxon>
        <taxon>Deinococci</taxon>
        <taxon>Deinococcales</taxon>
        <taxon>Deinococcaceae</taxon>
        <taxon>Deinococcus</taxon>
    </lineage>
</organism>
<protein>
    <submittedName>
        <fullName evidence="2">Uncharacterized protein</fullName>
    </submittedName>
</protein>
<keyword evidence="1" id="KW-0175">Coiled coil</keyword>
<feature type="coiled-coil region" evidence="1">
    <location>
        <begin position="79"/>
        <end position="120"/>
    </location>
</feature>
<accession>A0ABV6B5S6</accession>
<gene>
    <name evidence="2" type="ORF">ACFFLM_24515</name>
</gene>
<reference evidence="2 3" key="1">
    <citation type="submission" date="2024-09" db="EMBL/GenBank/DDBJ databases">
        <authorList>
            <person name="Sun Q."/>
            <person name="Mori K."/>
        </authorList>
    </citation>
    <scope>NUCLEOTIDE SEQUENCE [LARGE SCALE GENOMIC DNA]</scope>
    <source>
        <strain evidence="2 3">JCM 13503</strain>
    </source>
</reference>
<evidence type="ECO:0000256" key="1">
    <source>
        <dbReference type="SAM" id="Coils"/>
    </source>
</evidence>
<keyword evidence="3" id="KW-1185">Reference proteome</keyword>
<dbReference type="RefSeq" id="WP_380016740.1">
    <property type="nucleotide sequence ID" value="NZ_JBHLYR010000081.1"/>
</dbReference>